<feature type="non-terminal residue" evidence="2">
    <location>
        <position position="1"/>
    </location>
</feature>
<proteinExistence type="predicted"/>
<comment type="caution">
    <text evidence="2">The sequence shown here is derived from an EMBL/GenBank/DDBJ whole genome shotgun (WGS) entry which is preliminary data.</text>
</comment>
<accession>A0A371F0F1</accession>
<dbReference type="Proteomes" id="UP000257109">
    <property type="component" value="Unassembled WGS sequence"/>
</dbReference>
<feature type="compositionally biased region" description="Basic residues" evidence="1">
    <location>
        <begin position="55"/>
        <end position="65"/>
    </location>
</feature>
<gene>
    <name evidence="2" type="ORF">CR513_48935</name>
</gene>
<evidence type="ECO:0000313" key="3">
    <source>
        <dbReference type="Proteomes" id="UP000257109"/>
    </source>
</evidence>
<reference evidence="2" key="1">
    <citation type="submission" date="2018-05" db="EMBL/GenBank/DDBJ databases">
        <title>Draft genome of Mucuna pruriens seed.</title>
        <authorList>
            <person name="Nnadi N.E."/>
            <person name="Vos R."/>
            <person name="Hasami M.H."/>
            <person name="Devisetty U.K."/>
            <person name="Aguiy J.C."/>
        </authorList>
    </citation>
    <scope>NUCLEOTIDE SEQUENCE [LARGE SCALE GENOMIC DNA]</scope>
    <source>
        <strain evidence="2">JCA_2017</strain>
    </source>
</reference>
<sequence length="65" mass="7708">MTFSRSRTEERFKVKKVIILMIIREFSKLVEKVKVVERLEPNPRVARTQNTGSSRSKKSYQLKKP</sequence>
<organism evidence="2 3">
    <name type="scientific">Mucuna pruriens</name>
    <name type="common">Velvet bean</name>
    <name type="synonym">Dolichos pruriens</name>
    <dbReference type="NCBI Taxonomy" id="157652"/>
    <lineage>
        <taxon>Eukaryota</taxon>
        <taxon>Viridiplantae</taxon>
        <taxon>Streptophyta</taxon>
        <taxon>Embryophyta</taxon>
        <taxon>Tracheophyta</taxon>
        <taxon>Spermatophyta</taxon>
        <taxon>Magnoliopsida</taxon>
        <taxon>eudicotyledons</taxon>
        <taxon>Gunneridae</taxon>
        <taxon>Pentapetalae</taxon>
        <taxon>rosids</taxon>
        <taxon>fabids</taxon>
        <taxon>Fabales</taxon>
        <taxon>Fabaceae</taxon>
        <taxon>Papilionoideae</taxon>
        <taxon>50 kb inversion clade</taxon>
        <taxon>NPAAA clade</taxon>
        <taxon>indigoferoid/millettioid clade</taxon>
        <taxon>Phaseoleae</taxon>
        <taxon>Mucuna</taxon>
    </lineage>
</organism>
<evidence type="ECO:0000313" key="2">
    <source>
        <dbReference type="EMBL" id="RDX71684.1"/>
    </source>
</evidence>
<dbReference type="EMBL" id="QJKJ01011242">
    <property type="protein sequence ID" value="RDX71684.1"/>
    <property type="molecule type" value="Genomic_DNA"/>
</dbReference>
<protein>
    <submittedName>
        <fullName evidence="2">Uncharacterized protein</fullName>
    </submittedName>
</protein>
<keyword evidence="3" id="KW-1185">Reference proteome</keyword>
<feature type="region of interest" description="Disordered" evidence="1">
    <location>
        <begin position="40"/>
        <end position="65"/>
    </location>
</feature>
<dbReference type="AlphaFoldDB" id="A0A371F0F1"/>
<name>A0A371F0F1_MUCPR</name>
<evidence type="ECO:0000256" key="1">
    <source>
        <dbReference type="SAM" id="MobiDB-lite"/>
    </source>
</evidence>